<sequence>MINVLLFAGIREKAGRDTIRCERKGITVGELKLWLAETYPELADDMKRVMIAVNEEFADDSTVLKDGDQVAVIPPVSGG</sequence>
<dbReference type="InterPro" id="IPR003749">
    <property type="entry name" value="ThiS/MoaD-like"/>
</dbReference>
<reference evidence="14" key="3">
    <citation type="submission" date="2021-08" db="EMBL/GenBank/DDBJ databases">
        <authorList>
            <person name="de Jong S."/>
            <person name="van den Broek M."/>
            <person name="Merkel A."/>
            <person name="de la Torre Cortes P."/>
            <person name="Kalamorz F."/>
            <person name="Cook G."/>
            <person name="van Loosdrecht M."/>
            <person name="McMillan D."/>
        </authorList>
    </citation>
    <scope>NUCLEOTIDE SEQUENCE</scope>
    <source>
        <strain evidence="14">TA2.A1</strain>
    </source>
</reference>
<dbReference type="PANTHER" id="PTHR33359:SF1">
    <property type="entry name" value="MOLYBDOPTERIN SYNTHASE SULFUR CARRIER SUBUNIT"/>
    <property type="match status" value="1"/>
</dbReference>
<evidence type="ECO:0000256" key="8">
    <source>
        <dbReference type="ARBA" id="ARBA00075076"/>
    </source>
</evidence>
<comment type="similarity">
    <text evidence="4">Belongs to the MoaD family.</text>
</comment>
<name>F5LAH5_CALTT</name>
<dbReference type="SUPFAM" id="SSF54285">
    <property type="entry name" value="MoaD/ThiS"/>
    <property type="match status" value="1"/>
</dbReference>
<evidence type="ECO:0000256" key="4">
    <source>
        <dbReference type="ARBA" id="ARBA00024200"/>
    </source>
</evidence>
<keyword evidence="2" id="KW-0547">Nucleotide-binding</keyword>
<evidence type="ECO:0000313" key="15">
    <source>
        <dbReference type="Proteomes" id="UP000010716"/>
    </source>
</evidence>
<evidence type="ECO:0000256" key="9">
    <source>
        <dbReference type="ARBA" id="ARBA00076711"/>
    </source>
</evidence>
<dbReference type="NCBIfam" id="TIGR01687">
    <property type="entry name" value="moaD_arch"/>
    <property type="match status" value="1"/>
</dbReference>
<comment type="function">
    <text evidence="6">Involved in sulfur transfer in the conversion of molybdopterin precursor Z to molybdopterin.</text>
</comment>
<dbReference type="EMBL" id="CP082237">
    <property type="protein sequence ID" value="QZT33309.1"/>
    <property type="molecule type" value="Genomic_DNA"/>
</dbReference>
<dbReference type="AlphaFoldDB" id="F5LAH5"/>
<evidence type="ECO:0000256" key="5">
    <source>
        <dbReference type="ARBA" id="ARBA00024247"/>
    </source>
</evidence>
<dbReference type="Proteomes" id="UP000010716">
    <property type="component" value="Unassembled WGS sequence"/>
</dbReference>
<evidence type="ECO:0000256" key="2">
    <source>
        <dbReference type="ARBA" id="ARBA00022741"/>
    </source>
</evidence>
<protein>
    <recommendedName>
        <fullName evidence="5">Molybdopterin synthase sulfur carrier subunit</fullName>
    </recommendedName>
    <alternativeName>
        <fullName evidence="11">MPT synthase subunit 1</fullName>
    </alternativeName>
    <alternativeName>
        <fullName evidence="8">Molybdenum cofactor biosynthesis protein D</fullName>
    </alternativeName>
    <alternativeName>
        <fullName evidence="10">Molybdopterin-converting factor small subunit</fullName>
    </alternativeName>
    <alternativeName>
        <fullName evidence="9">Molybdopterin-converting factor subunit 1</fullName>
    </alternativeName>
    <alternativeName>
        <fullName evidence="12">Sulfur carrier protein MoaD</fullName>
    </alternativeName>
</protein>
<dbReference type="InterPro" id="IPR012675">
    <property type="entry name" value="Beta-grasp_dom_sf"/>
</dbReference>
<comment type="pathway">
    <text evidence="1">Cofactor biosynthesis; molybdopterin biosynthesis.</text>
</comment>
<dbReference type="EMBL" id="AFCE01000163">
    <property type="protein sequence ID" value="EGL81724.1"/>
    <property type="molecule type" value="Genomic_DNA"/>
</dbReference>
<dbReference type="Gene3D" id="3.10.20.30">
    <property type="match status" value="1"/>
</dbReference>
<reference evidence="13 15" key="1">
    <citation type="journal article" date="2011" name="J. Bacteriol.">
        <title>Draft genome sequence of the thermoalkaliphilic Caldalkalibacillus thermarum strain TA2.A1.</title>
        <authorList>
            <person name="Kalamorz F."/>
            <person name="Keis S."/>
            <person name="McMillan D.G."/>
            <person name="Olsson K."/>
            <person name="Stanton J.A."/>
            <person name="Stockwell P."/>
            <person name="Black M.A."/>
            <person name="Klingeman D.M."/>
            <person name="Land M.L."/>
            <person name="Han C.S."/>
            <person name="Martin S.L."/>
            <person name="Becher S.A."/>
            <person name="Peddie C.J."/>
            <person name="Morgan H.W."/>
            <person name="Matthies D."/>
            <person name="Preiss L."/>
            <person name="Meier T."/>
            <person name="Brown S.D."/>
            <person name="Cook G.M."/>
        </authorList>
    </citation>
    <scope>NUCLEOTIDE SEQUENCE [LARGE SCALE GENOMIC DNA]</scope>
    <source>
        <strain evidence="13 15">TA2.A1</strain>
    </source>
</reference>
<dbReference type="GO" id="GO:0000166">
    <property type="term" value="F:nucleotide binding"/>
    <property type="evidence" value="ECO:0007669"/>
    <property type="project" value="UniProtKB-KW"/>
</dbReference>
<dbReference type="KEGG" id="cthu:HUR95_13615"/>
<dbReference type="RefSeq" id="WP_007506260.1">
    <property type="nucleotide sequence ID" value="NZ_AFCE01000163.1"/>
</dbReference>
<dbReference type="InterPro" id="IPR016155">
    <property type="entry name" value="Mopterin_synth/thiamin_S_b"/>
</dbReference>
<dbReference type="InterPro" id="IPR044672">
    <property type="entry name" value="MOCS2A"/>
</dbReference>
<dbReference type="eggNOG" id="COG1977">
    <property type="taxonomic scope" value="Bacteria"/>
</dbReference>
<dbReference type="Proteomes" id="UP000825179">
    <property type="component" value="Chromosome"/>
</dbReference>
<dbReference type="GO" id="GO:1990133">
    <property type="term" value="C:molybdopterin adenylyltransferase complex"/>
    <property type="evidence" value="ECO:0007669"/>
    <property type="project" value="TreeGrafter"/>
</dbReference>
<reference evidence="14 16" key="2">
    <citation type="journal article" date="2020" name="Extremophiles">
        <title>Genomic analysis of Caldalkalibacillus thermarum TA2.A1 reveals aerobic alkaliphilic metabolism and evolutionary hallmarks linking alkaliphilic bacteria and plant life.</title>
        <authorList>
            <person name="de Jong S.I."/>
            <person name="van den Broek M.A."/>
            <person name="Merkel A.Y."/>
            <person name="de la Torre Cortes P."/>
            <person name="Kalamorz F."/>
            <person name="Cook G.M."/>
            <person name="van Loosdrecht M.C.M."/>
            <person name="McMillan D.G.G."/>
        </authorList>
    </citation>
    <scope>NUCLEOTIDE SEQUENCE [LARGE SCALE GENOMIC DNA]</scope>
    <source>
        <strain evidence="14 16">TA2.A1</strain>
    </source>
</reference>
<evidence type="ECO:0000256" key="1">
    <source>
        <dbReference type="ARBA" id="ARBA00005046"/>
    </source>
</evidence>
<evidence type="ECO:0000313" key="13">
    <source>
        <dbReference type="EMBL" id="EGL81724.1"/>
    </source>
</evidence>
<evidence type="ECO:0000256" key="6">
    <source>
        <dbReference type="ARBA" id="ARBA00054425"/>
    </source>
</evidence>
<dbReference type="FunFam" id="3.10.20.30:FF:000010">
    <property type="entry name" value="Molybdopterin synthase sulfur carrier subunit"/>
    <property type="match status" value="1"/>
</dbReference>
<gene>
    <name evidence="14" type="primary">moaD</name>
    <name evidence="13" type="ORF">CathTA2_2910</name>
    <name evidence="14" type="ORF">HUR95_13615</name>
</gene>
<dbReference type="GO" id="GO:0006777">
    <property type="term" value="P:Mo-molybdopterin cofactor biosynthetic process"/>
    <property type="evidence" value="ECO:0007669"/>
    <property type="project" value="UniProtKB-KW"/>
</dbReference>
<evidence type="ECO:0000313" key="14">
    <source>
        <dbReference type="EMBL" id="QZT33309.1"/>
    </source>
</evidence>
<evidence type="ECO:0000256" key="12">
    <source>
        <dbReference type="ARBA" id="ARBA00078992"/>
    </source>
</evidence>
<dbReference type="CDD" id="cd00754">
    <property type="entry name" value="Ubl_MoaD"/>
    <property type="match status" value="1"/>
</dbReference>
<evidence type="ECO:0000313" key="16">
    <source>
        <dbReference type="Proteomes" id="UP000825179"/>
    </source>
</evidence>
<dbReference type="NCBIfam" id="TIGR01682">
    <property type="entry name" value="moaD"/>
    <property type="match status" value="1"/>
</dbReference>
<organism evidence="13 15">
    <name type="scientific">Caldalkalibacillus thermarum (strain TA2.A1)</name>
    <dbReference type="NCBI Taxonomy" id="986075"/>
    <lineage>
        <taxon>Bacteria</taxon>
        <taxon>Bacillati</taxon>
        <taxon>Bacillota</taxon>
        <taxon>Bacilli</taxon>
        <taxon>Bacillales</taxon>
        <taxon>Bacillaceae</taxon>
        <taxon>Caldalkalibacillus</taxon>
    </lineage>
</organism>
<evidence type="ECO:0000256" key="10">
    <source>
        <dbReference type="ARBA" id="ARBA00077809"/>
    </source>
</evidence>
<evidence type="ECO:0000256" key="11">
    <source>
        <dbReference type="ARBA" id="ARBA00078020"/>
    </source>
</evidence>
<dbReference type="InterPro" id="IPR010038">
    <property type="entry name" value="MoaD_arc-typ"/>
</dbReference>
<keyword evidence="16" id="KW-1185">Reference proteome</keyword>
<evidence type="ECO:0000256" key="7">
    <source>
        <dbReference type="ARBA" id="ARBA00063099"/>
    </source>
</evidence>
<dbReference type="Pfam" id="PF02597">
    <property type="entry name" value="ThiS"/>
    <property type="match status" value="1"/>
</dbReference>
<dbReference type="PANTHER" id="PTHR33359">
    <property type="entry name" value="MOLYBDOPTERIN SYNTHASE SULFUR CARRIER SUBUNIT"/>
    <property type="match status" value="1"/>
</dbReference>
<keyword evidence="3" id="KW-0501">Molybdenum cofactor biosynthesis</keyword>
<dbReference type="UniPathway" id="UPA00344"/>
<proteinExistence type="inferred from homology"/>
<accession>F5LAH5</accession>
<evidence type="ECO:0000256" key="3">
    <source>
        <dbReference type="ARBA" id="ARBA00023150"/>
    </source>
</evidence>
<comment type="subunit">
    <text evidence="7">Heterotetramer of 2 MoaD subunits and 2 MoaE subunits. Forms a stable heterotetrameric complex of 2 MoaD and 2 MoeB during adenylation of MoaD by MoeB. During catalysis MoaD shuttles between the two heterotetrameric complexes.</text>
</comment>
<dbReference type="OrthoDB" id="9801945at2"/>